<keyword evidence="3" id="KW-1185">Reference proteome</keyword>
<dbReference type="SMART" id="SM01190">
    <property type="entry name" value="EMP24_GP25L"/>
    <property type="match status" value="1"/>
</dbReference>
<dbReference type="OrthoDB" id="62956at2759"/>
<dbReference type="AlphaFoldDB" id="A0A7J6LL08"/>
<sequence>MSCSITNILWCMLVLETVAGVFFELQPYALSDCFGLGNLHTGSVVEGTYDSVGESGKEGILASLVLVDHPYDTSVVWERQSRQGHLSMPIGTSGSYKICFTSSVPVPQTVSFSVKIEKKAGDGGKSEGQAATTDHTNELRDIVKQLRDKVDTLMDQQRYGITREAVHRSKRVFDYTFSRLFLGAFDVCDVVIQIRLNLLTHVYFGGQ</sequence>
<name>A0A7J6LL08_PERCH</name>
<evidence type="ECO:0000313" key="3">
    <source>
        <dbReference type="Proteomes" id="UP000591131"/>
    </source>
</evidence>
<dbReference type="EMBL" id="JAAPAO010000436">
    <property type="protein sequence ID" value="KAF4659863.1"/>
    <property type="molecule type" value="Genomic_DNA"/>
</dbReference>
<reference evidence="2 3" key="1">
    <citation type="submission" date="2020-04" db="EMBL/GenBank/DDBJ databases">
        <title>Perkinsus chesapeaki whole genome sequence.</title>
        <authorList>
            <person name="Bogema D.R."/>
        </authorList>
    </citation>
    <scope>NUCLEOTIDE SEQUENCE [LARGE SCALE GENOMIC DNA]</scope>
    <source>
        <strain evidence="2">ATCC PRA-425</strain>
    </source>
</reference>
<evidence type="ECO:0000313" key="2">
    <source>
        <dbReference type="EMBL" id="KAF4659863.1"/>
    </source>
</evidence>
<gene>
    <name evidence="2" type="ORF">FOL47_007402</name>
</gene>
<evidence type="ECO:0000259" key="1">
    <source>
        <dbReference type="SMART" id="SM01190"/>
    </source>
</evidence>
<protein>
    <recommendedName>
        <fullName evidence="1">GOLD domain-containing protein</fullName>
    </recommendedName>
</protein>
<feature type="domain" description="GOLD" evidence="1">
    <location>
        <begin position="20"/>
        <end position="182"/>
    </location>
</feature>
<comment type="caution">
    <text evidence="2">The sequence shown here is derived from an EMBL/GenBank/DDBJ whole genome shotgun (WGS) entry which is preliminary data.</text>
</comment>
<accession>A0A7J6LL08</accession>
<dbReference type="Pfam" id="PF01105">
    <property type="entry name" value="EMP24_GP25L"/>
    <property type="match status" value="1"/>
</dbReference>
<dbReference type="Proteomes" id="UP000591131">
    <property type="component" value="Unassembled WGS sequence"/>
</dbReference>
<dbReference type="InterPro" id="IPR009038">
    <property type="entry name" value="GOLD_dom"/>
</dbReference>
<organism evidence="2 3">
    <name type="scientific">Perkinsus chesapeaki</name>
    <name type="common">Clam parasite</name>
    <name type="synonym">Perkinsus andrewsi</name>
    <dbReference type="NCBI Taxonomy" id="330153"/>
    <lineage>
        <taxon>Eukaryota</taxon>
        <taxon>Sar</taxon>
        <taxon>Alveolata</taxon>
        <taxon>Perkinsozoa</taxon>
        <taxon>Perkinsea</taxon>
        <taxon>Perkinsida</taxon>
        <taxon>Perkinsidae</taxon>
        <taxon>Perkinsus</taxon>
    </lineage>
</organism>
<proteinExistence type="predicted"/>